<keyword evidence="3" id="KW-0863">Zinc-finger</keyword>
<dbReference type="FunFam" id="2.60.40.150:FF:000001">
    <property type="entry name" value="Regulating synaptic membrane exocytosis 3, isoform CRA_a"/>
    <property type="match status" value="1"/>
</dbReference>
<feature type="region of interest" description="Disordered" evidence="4">
    <location>
        <begin position="123"/>
        <end position="145"/>
    </location>
</feature>
<dbReference type="GO" id="GO:0042391">
    <property type="term" value="P:regulation of membrane potential"/>
    <property type="evidence" value="ECO:0007669"/>
    <property type="project" value="TreeGrafter"/>
</dbReference>
<evidence type="ECO:0000259" key="6">
    <source>
        <dbReference type="PROSITE" id="PS50103"/>
    </source>
</evidence>
<protein>
    <recommendedName>
        <fullName evidence="9">C3H1-type domain-containing protein</fullName>
    </recommendedName>
</protein>
<evidence type="ECO:0000256" key="1">
    <source>
        <dbReference type="ARBA" id="ARBA00023018"/>
    </source>
</evidence>
<dbReference type="PANTHER" id="PTHR12157">
    <property type="entry name" value="REGULATING SYNAPTIC MEMBRANE EXOCYTOSIS PROTEIN"/>
    <property type="match status" value="1"/>
</dbReference>
<dbReference type="Pfam" id="PF00168">
    <property type="entry name" value="C2"/>
    <property type="match status" value="1"/>
</dbReference>
<dbReference type="GO" id="GO:2000300">
    <property type="term" value="P:regulation of synaptic vesicle exocytosis"/>
    <property type="evidence" value="ECO:0007669"/>
    <property type="project" value="TreeGrafter"/>
</dbReference>
<feature type="compositionally biased region" description="Polar residues" evidence="4">
    <location>
        <begin position="455"/>
        <end position="464"/>
    </location>
</feature>
<dbReference type="GO" id="GO:0050806">
    <property type="term" value="P:positive regulation of synaptic transmission"/>
    <property type="evidence" value="ECO:0007669"/>
    <property type="project" value="TreeGrafter"/>
</dbReference>
<dbReference type="SUPFAM" id="SSF49562">
    <property type="entry name" value="C2 domain (Calcium/lipid-binding domain, CaLB)"/>
    <property type="match status" value="1"/>
</dbReference>
<keyword evidence="3" id="KW-0862">Zinc</keyword>
<evidence type="ECO:0000259" key="5">
    <source>
        <dbReference type="PROSITE" id="PS50004"/>
    </source>
</evidence>
<sequence length="698" mass="74192">MTVCNFFLQGRCRYGDKCWNEHPRGGNRGGGGGHNSYNRSSDRQQPRGGGGGGGGGFGNRVWVNPNQQKGGYIQPSSFSSRGSDDWDQRDSGGADWGRGGGGRKDNVKSSDFSFTGSNRYSLLSTPNTFDRGGRRGGTAGDENDDKKLEVIQMDMEIWETSRQWVFSCYSSNKTPLSGFTDLSPEELRLEYYSSRASGDIQGYINGINQLHNKWRNRVQELRVMNPATRAALLTEINNPETQASSSGFGLATATGFGSSATGFGSSATGFGSSATGFGSSATGFGSSTPDFGSKGFGSSAPVQVSEFSFAAPGGGFGSSATSSASTGFAQNDDILTHTTQANIYLTTSDRTLCLRRASLSVPCSNFPVLQSCRTMMLSSSVEVPSPGGMSSLNSLSAAARNVVRSSSISGAMYSLEKSPGSGGPDSASLAGNKKRRSSLGAKMVAIVGLSQWSKSTQQLNQQDGGTKKLRSTIRRSTETGIAVEMRNRVTRQGSKDSTDGSTNSNSSDGTFVFPTTRLGPESQFSDFLDGLGPAQIVGRQTLATPPMGDVYVGMVDRGGQLEVEVNQARGLIPKPGSKNIPATYVKVYVLENGMCLAKKKTKVVKKSLDPTYQQALLFDESPQGKVLQVIVWGDYGRMDHKCFMGMAQILLEDLDLSATVSGWYKLFPTSSLADPSIGPLTRRLSQSSLESATSPSCT</sequence>
<evidence type="ECO:0000256" key="2">
    <source>
        <dbReference type="ARBA" id="ARBA00034103"/>
    </source>
</evidence>
<dbReference type="InterPro" id="IPR000571">
    <property type="entry name" value="Znf_CCCH"/>
</dbReference>
<dbReference type="GO" id="GO:0048167">
    <property type="term" value="P:regulation of synaptic plasticity"/>
    <property type="evidence" value="ECO:0007669"/>
    <property type="project" value="TreeGrafter"/>
</dbReference>
<name>A0AA88SDQ9_CHASR</name>
<dbReference type="PROSITE" id="PS50103">
    <property type="entry name" value="ZF_C3H1"/>
    <property type="match status" value="1"/>
</dbReference>
<dbReference type="InterPro" id="IPR000008">
    <property type="entry name" value="C2_dom"/>
</dbReference>
<dbReference type="GO" id="GO:0031267">
    <property type="term" value="F:small GTPase binding"/>
    <property type="evidence" value="ECO:0007669"/>
    <property type="project" value="InterPro"/>
</dbReference>
<dbReference type="SMART" id="SM00356">
    <property type="entry name" value="ZnF_C3H1"/>
    <property type="match status" value="1"/>
</dbReference>
<dbReference type="Gene3D" id="2.60.40.150">
    <property type="entry name" value="C2 domain"/>
    <property type="match status" value="1"/>
</dbReference>
<dbReference type="Proteomes" id="UP001187415">
    <property type="component" value="Unassembled WGS sequence"/>
</dbReference>
<dbReference type="InterPro" id="IPR035892">
    <property type="entry name" value="C2_domain_sf"/>
</dbReference>
<feature type="compositionally biased region" description="Gly residues" evidence="4">
    <location>
        <begin position="47"/>
        <end position="58"/>
    </location>
</feature>
<evidence type="ECO:0000313" key="7">
    <source>
        <dbReference type="EMBL" id="KAK2830183.1"/>
    </source>
</evidence>
<dbReference type="GO" id="GO:0008270">
    <property type="term" value="F:zinc ion binding"/>
    <property type="evidence" value="ECO:0007669"/>
    <property type="project" value="UniProtKB-KW"/>
</dbReference>
<dbReference type="GO" id="GO:0048788">
    <property type="term" value="C:cytoskeleton of presynaptic active zone"/>
    <property type="evidence" value="ECO:0007669"/>
    <property type="project" value="TreeGrafter"/>
</dbReference>
<dbReference type="GO" id="GO:0048791">
    <property type="term" value="P:calcium ion-regulated exocytosis of neurotransmitter"/>
    <property type="evidence" value="ECO:0007669"/>
    <property type="project" value="TreeGrafter"/>
</dbReference>
<comment type="subcellular location">
    <subcellularLocation>
        <location evidence="2">Synapse</location>
    </subcellularLocation>
</comment>
<feature type="region of interest" description="Disordered" evidence="4">
    <location>
        <begin position="413"/>
        <end position="434"/>
    </location>
</feature>
<evidence type="ECO:0008006" key="9">
    <source>
        <dbReference type="Google" id="ProtNLM"/>
    </source>
</evidence>
<keyword evidence="3" id="KW-0479">Metal-binding</keyword>
<reference evidence="7" key="1">
    <citation type="submission" date="2023-07" db="EMBL/GenBank/DDBJ databases">
        <title>Chromosome-level Genome Assembly of Striped Snakehead (Channa striata).</title>
        <authorList>
            <person name="Liu H."/>
        </authorList>
    </citation>
    <scope>NUCLEOTIDE SEQUENCE</scope>
    <source>
        <strain evidence="7">Gz</strain>
        <tissue evidence="7">Muscle</tissue>
    </source>
</reference>
<dbReference type="SMART" id="SM00239">
    <property type="entry name" value="C2"/>
    <property type="match status" value="1"/>
</dbReference>
<feature type="region of interest" description="Disordered" evidence="4">
    <location>
        <begin position="455"/>
        <end position="511"/>
    </location>
</feature>
<evidence type="ECO:0000313" key="8">
    <source>
        <dbReference type="Proteomes" id="UP001187415"/>
    </source>
</evidence>
<accession>A0AA88SDQ9</accession>
<feature type="compositionally biased region" description="Polar residues" evidence="4">
    <location>
        <begin position="64"/>
        <end position="81"/>
    </location>
</feature>
<feature type="domain" description="C2" evidence="5">
    <location>
        <begin position="541"/>
        <end position="664"/>
    </location>
</feature>
<proteinExistence type="predicted"/>
<feature type="compositionally biased region" description="Basic and acidic residues" evidence="4">
    <location>
        <begin position="82"/>
        <end position="92"/>
    </location>
</feature>
<keyword evidence="8" id="KW-1185">Reference proteome</keyword>
<feature type="region of interest" description="Disordered" evidence="4">
    <location>
        <begin position="23"/>
        <end position="111"/>
    </location>
</feature>
<organism evidence="7 8">
    <name type="scientific">Channa striata</name>
    <name type="common">Snakehead murrel</name>
    <name type="synonym">Ophicephalus striatus</name>
    <dbReference type="NCBI Taxonomy" id="64152"/>
    <lineage>
        <taxon>Eukaryota</taxon>
        <taxon>Metazoa</taxon>
        <taxon>Chordata</taxon>
        <taxon>Craniata</taxon>
        <taxon>Vertebrata</taxon>
        <taxon>Euteleostomi</taxon>
        <taxon>Actinopterygii</taxon>
        <taxon>Neopterygii</taxon>
        <taxon>Teleostei</taxon>
        <taxon>Neoteleostei</taxon>
        <taxon>Acanthomorphata</taxon>
        <taxon>Anabantaria</taxon>
        <taxon>Anabantiformes</taxon>
        <taxon>Channoidei</taxon>
        <taxon>Channidae</taxon>
        <taxon>Channa</taxon>
    </lineage>
</organism>
<feature type="domain" description="C3H1-type" evidence="6">
    <location>
        <begin position="1"/>
        <end position="25"/>
    </location>
</feature>
<dbReference type="GO" id="GO:0044325">
    <property type="term" value="F:transmembrane transporter binding"/>
    <property type="evidence" value="ECO:0007669"/>
    <property type="project" value="TreeGrafter"/>
</dbReference>
<gene>
    <name evidence="7" type="ORF">Q5P01_018114</name>
</gene>
<keyword evidence="1" id="KW-0770">Synapse</keyword>
<dbReference type="PANTHER" id="PTHR12157:SF25">
    <property type="entry name" value="REGULATING SYNAPTIC MEMBRANE EXOCYTOSIS PROTEIN 3"/>
    <property type="match status" value="1"/>
</dbReference>
<evidence type="ECO:0000256" key="3">
    <source>
        <dbReference type="PROSITE-ProRule" id="PRU00723"/>
    </source>
</evidence>
<evidence type="ECO:0000256" key="4">
    <source>
        <dbReference type="SAM" id="MobiDB-lite"/>
    </source>
</evidence>
<dbReference type="AlphaFoldDB" id="A0AA88SDQ9"/>
<dbReference type="PROSITE" id="PS50004">
    <property type="entry name" value="C2"/>
    <property type="match status" value="1"/>
</dbReference>
<dbReference type="InterPro" id="IPR039032">
    <property type="entry name" value="Rim-like"/>
</dbReference>
<feature type="compositionally biased region" description="Low complexity" evidence="4">
    <location>
        <begin position="499"/>
        <end position="510"/>
    </location>
</feature>
<dbReference type="GO" id="GO:0042734">
    <property type="term" value="C:presynaptic membrane"/>
    <property type="evidence" value="ECO:0007669"/>
    <property type="project" value="TreeGrafter"/>
</dbReference>
<dbReference type="EMBL" id="JAUPFM010000014">
    <property type="protein sequence ID" value="KAK2830183.1"/>
    <property type="molecule type" value="Genomic_DNA"/>
</dbReference>
<feature type="zinc finger region" description="C3H1-type" evidence="3">
    <location>
        <begin position="1"/>
        <end position="25"/>
    </location>
</feature>
<comment type="caution">
    <text evidence="7">The sequence shown here is derived from an EMBL/GenBank/DDBJ whole genome shotgun (WGS) entry which is preliminary data.</text>
</comment>